<sequence length="278" mass="32255">MLCIRPSFFSLRFARIKVHRFIKELRRLLEVIEEKKKTYEVTFEANYSRLLGTFAEMCCLEAVLCTSVDQTVWKNLRGLQITSKPDFRFYKCGILESASDVVVSGIEVKRDFEEPSEQANRKKELSEPSKKKIRVCSASSSSSASSTNSKIRRSTKSRTEKLQIELEEKPQIELDLNKKILGQHAGELLLDLDRYRVSNEKLADLSNILTMPGMILDGTKVFFTLLEMTVKHHTRLHYNQELDEDDRATVYYSRPLDILIEKDRQILIENFVRLNNIP</sequence>
<dbReference type="AlphaFoldDB" id="A0A8S3UHT8"/>
<name>A0A8S3UHT8_MYTED</name>
<keyword evidence="3" id="KW-1185">Reference proteome</keyword>
<proteinExistence type="predicted"/>
<protein>
    <submittedName>
        <fullName evidence="2">MYO5</fullName>
    </submittedName>
</protein>
<evidence type="ECO:0000256" key="1">
    <source>
        <dbReference type="SAM" id="MobiDB-lite"/>
    </source>
</evidence>
<reference evidence="2" key="1">
    <citation type="submission" date="2021-03" db="EMBL/GenBank/DDBJ databases">
        <authorList>
            <person name="Bekaert M."/>
        </authorList>
    </citation>
    <scope>NUCLEOTIDE SEQUENCE</scope>
</reference>
<gene>
    <name evidence="2" type="ORF">MEDL_57645</name>
</gene>
<dbReference type="OrthoDB" id="6157060at2759"/>
<dbReference type="Proteomes" id="UP000683360">
    <property type="component" value="Unassembled WGS sequence"/>
</dbReference>
<dbReference type="EMBL" id="CAJPWZ010002782">
    <property type="protein sequence ID" value="CAG2245666.1"/>
    <property type="molecule type" value="Genomic_DNA"/>
</dbReference>
<feature type="compositionally biased region" description="Basic and acidic residues" evidence="1">
    <location>
        <begin position="115"/>
        <end position="130"/>
    </location>
</feature>
<organism evidence="2 3">
    <name type="scientific">Mytilus edulis</name>
    <name type="common">Blue mussel</name>
    <dbReference type="NCBI Taxonomy" id="6550"/>
    <lineage>
        <taxon>Eukaryota</taxon>
        <taxon>Metazoa</taxon>
        <taxon>Spiralia</taxon>
        <taxon>Lophotrochozoa</taxon>
        <taxon>Mollusca</taxon>
        <taxon>Bivalvia</taxon>
        <taxon>Autobranchia</taxon>
        <taxon>Pteriomorphia</taxon>
        <taxon>Mytilida</taxon>
        <taxon>Mytiloidea</taxon>
        <taxon>Mytilidae</taxon>
        <taxon>Mytilinae</taxon>
        <taxon>Mytilus</taxon>
    </lineage>
</organism>
<accession>A0A8S3UHT8</accession>
<evidence type="ECO:0000313" key="2">
    <source>
        <dbReference type="EMBL" id="CAG2245666.1"/>
    </source>
</evidence>
<feature type="compositionally biased region" description="Low complexity" evidence="1">
    <location>
        <begin position="137"/>
        <end position="146"/>
    </location>
</feature>
<evidence type="ECO:0000313" key="3">
    <source>
        <dbReference type="Proteomes" id="UP000683360"/>
    </source>
</evidence>
<feature type="region of interest" description="Disordered" evidence="1">
    <location>
        <begin position="115"/>
        <end position="159"/>
    </location>
</feature>
<comment type="caution">
    <text evidence="2">The sequence shown here is derived from an EMBL/GenBank/DDBJ whole genome shotgun (WGS) entry which is preliminary data.</text>
</comment>